<evidence type="ECO:0000256" key="1">
    <source>
        <dbReference type="ARBA" id="ARBA00023125"/>
    </source>
</evidence>
<dbReference type="Proteomes" id="UP001596163">
    <property type="component" value="Unassembled WGS sequence"/>
</dbReference>
<dbReference type="PRINTS" id="PR00455">
    <property type="entry name" value="HTHTETR"/>
</dbReference>
<protein>
    <submittedName>
        <fullName evidence="4">TetR/AcrR family transcriptional regulator</fullName>
    </submittedName>
</protein>
<dbReference type="SUPFAM" id="SSF46689">
    <property type="entry name" value="Homeodomain-like"/>
    <property type="match status" value="1"/>
</dbReference>
<dbReference type="InterPro" id="IPR023772">
    <property type="entry name" value="DNA-bd_HTH_TetR-type_CS"/>
</dbReference>
<dbReference type="PANTHER" id="PTHR30055">
    <property type="entry name" value="HTH-TYPE TRANSCRIPTIONAL REGULATOR RUTR"/>
    <property type="match status" value="1"/>
</dbReference>
<keyword evidence="1 2" id="KW-0238">DNA-binding</keyword>
<dbReference type="RefSeq" id="WP_377912707.1">
    <property type="nucleotide sequence ID" value="NZ_JBHSKS010000003.1"/>
</dbReference>
<sequence length="211" mass="24380">MITKDVQTEAKIKKAAIELFEKFGSKGTTVRKVAEKAGVNLALMNYYFQSKERLFLDIFNERYAQYRDYGISLLMDRSLSFEKRLENYYDDMIAGMEDHPGLPMFILSELHFNEDLHTGNGLPDSSEIHVQLEKMLQEEFEAGKIRKISALEFQLILVSQTVFPYLMSKQLNGIGPAVNKSQPWNLSEFMKTTYKANFLEMVTGFMLKTEI</sequence>
<dbReference type="PANTHER" id="PTHR30055:SF226">
    <property type="entry name" value="HTH-TYPE TRANSCRIPTIONAL REGULATOR PKSA"/>
    <property type="match status" value="1"/>
</dbReference>
<dbReference type="InterPro" id="IPR001647">
    <property type="entry name" value="HTH_TetR"/>
</dbReference>
<proteinExistence type="predicted"/>
<evidence type="ECO:0000313" key="4">
    <source>
        <dbReference type="EMBL" id="MFC5191035.1"/>
    </source>
</evidence>
<name>A0ABW0BVH3_9BACT</name>
<dbReference type="InterPro" id="IPR009057">
    <property type="entry name" value="Homeodomain-like_sf"/>
</dbReference>
<gene>
    <name evidence="4" type="ORF">ACFPIK_04605</name>
</gene>
<keyword evidence="5" id="KW-1185">Reference proteome</keyword>
<reference evidence="5" key="1">
    <citation type="journal article" date="2019" name="Int. J. Syst. Evol. Microbiol.">
        <title>The Global Catalogue of Microorganisms (GCM) 10K type strain sequencing project: providing services to taxonomists for standard genome sequencing and annotation.</title>
        <authorList>
            <consortium name="The Broad Institute Genomics Platform"/>
            <consortium name="The Broad Institute Genome Sequencing Center for Infectious Disease"/>
            <person name="Wu L."/>
            <person name="Ma J."/>
        </authorList>
    </citation>
    <scope>NUCLEOTIDE SEQUENCE [LARGE SCALE GENOMIC DNA]</scope>
    <source>
        <strain evidence="5">CGMCC 1.7030</strain>
    </source>
</reference>
<evidence type="ECO:0000256" key="2">
    <source>
        <dbReference type="PROSITE-ProRule" id="PRU00335"/>
    </source>
</evidence>
<accession>A0ABW0BVH3</accession>
<dbReference type="PROSITE" id="PS01081">
    <property type="entry name" value="HTH_TETR_1"/>
    <property type="match status" value="1"/>
</dbReference>
<dbReference type="Pfam" id="PF00440">
    <property type="entry name" value="TetR_N"/>
    <property type="match status" value="1"/>
</dbReference>
<feature type="DNA-binding region" description="H-T-H motif" evidence="2">
    <location>
        <begin position="29"/>
        <end position="48"/>
    </location>
</feature>
<organism evidence="4 5">
    <name type="scientific">Algoriphagus aquatilis</name>
    <dbReference type="NCBI Taxonomy" id="490186"/>
    <lineage>
        <taxon>Bacteria</taxon>
        <taxon>Pseudomonadati</taxon>
        <taxon>Bacteroidota</taxon>
        <taxon>Cytophagia</taxon>
        <taxon>Cytophagales</taxon>
        <taxon>Cyclobacteriaceae</taxon>
        <taxon>Algoriphagus</taxon>
    </lineage>
</organism>
<comment type="caution">
    <text evidence="4">The sequence shown here is derived from an EMBL/GenBank/DDBJ whole genome shotgun (WGS) entry which is preliminary data.</text>
</comment>
<dbReference type="InterPro" id="IPR050109">
    <property type="entry name" value="HTH-type_TetR-like_transc_reg"/>
</dbReference>
<dbReference type="PROSITE" id="PS50977">
    <property type="entry name" value="HTH_TETR_2"/>
    <property type="match status" value="1"/>
</dbReference>
<evidence type="ECO:0000313" key="5">
    <source>
        <dbReference type="Proteomes" id="UP001596163"/>
    </source>
</evidence>
<dbReference type="EMBL" id="JBHSKS010000003">
    <property type="protein sequence ID" value="MFC5191035.1"/>
    <property type="molecule type" value="Genomic_DNA"/>
</dbReference>
<evidence type="ECO:0000259" key="3">
    <source>
        <dbReference type="PROSITE" id="PS50977"/>
    </source>
</evidence>
<dbReference type="Gene3D" id="1.10.357.10">
    <property type="entry name" value="Tetracycline Repressor, domain 2"/>
    <property type="match status" value="1"/>
</dbReference>
<feature type="domain" description="HTH tetR-type" evidence="3">
    <location>
        <begin position="6"/>
        <end position="66"/>
    </location>
</feature>